<keyword evidence="2" id="KW-0812">Transmembrane</keyword>
<evidence type="ECO:0000256" key="2">
    <source>
        <dbReference type="SAM" id="Phobius"/>
    </source>
</evidence>
<protein>
    <recommendedName>
        <fullName evidence="5">Transmembrane protein</fullName>
    </recommendedName>
</protein>
<feature type="transmembrane region" description="Helical" evidence="2">
    <location>
        <begin position="456"/>
        <end position="475"/>
    </location>
</feature>
<evidence type="ECO:0008006" key="5">
    <source>
        <dbReference type="Google" id="ProtNLM"/>
    </source>
</evidence>
<dbReference type="Proteomes" id="UP000054937">
    <property type="component" value="Unassembled WGS sequence"/>
</dbReference>
<accession>A0A0V0QWM4</accession>
<evidence type="ECO:0000256" key="1">
    <source>
        <dbReference type="SAM" id="MobiDB-lite"/>
    </source>
</evidence>
<proteinExistence type="predicted"/>
<dbReference type="InParanoid" id="A0A0V0QWM4"/>
<evidence type="ECO:0000313" key="3">
    <source>
        <dbReference type="EMBL" id="KRX06719.1"/>
    </source>
</evidence>
<gene>
    <name evidence="3" type="ORF">PPERSA_09121</name>
</gene>
<sequence length="485" mass="57741">MLNLSYIPSKHILLTIITTLIYYFYYVGKSIKTQFHEDIYEKRNIFDKTQFYSPFLIADIKFVIKNEKCPNGYEDDLFHYEYQGTKPGCYCNDPYKKYVKEGYCCNSDSKYQNQQRSNEKLNNEQNEKEANSRKLSNKEDCPCNGQDINPVESKVLKYLSFYNQNNGQQERVKGCYLYLDDYTFETKTPSVKQSGSMYCENKNDILCGSDYNAICFPKYFGCPIVRIHFDDNNGDPDYLFDKNDDLEKIEISDNYPFYFYIQRMSKYDEDPLTPDSFVISEGNGPCEDNQQNFSSNRDKYSLEIQQREECDNIDIGYLPVGIQFGEDQFFKINGQGYYNRLKNLPKWEKFDNQYKYRMYQKGIRGESVQCRQYQQLYQQFKQKIEKLDEKVQPIVKIIFLSMWPNYDAYYDQTYDLNDYKAIVKSEKDCPGKLELQYIFESLEGDIKQNMETSRKVYVWMTALPIQFFFGVKLFITQPVRKMINI</sequence>
<comment type="caution">
    <text evidence="3">The sequence shown here is derived from an EMBL/GenBank/DDBJ whole genome shotgun (WGS) entry which is preliminary data.</text>
</comment>
<feature type="region of interest" description="Disordered" evidence="1">
    <location>
        <begin position="115"/>
        <end position="139"/>
    </location>
</feature>
<evidence type="ECO:0000313" key="4">
    <source>
        <dbReference type="Proteomes" id="UP000054937"/>
    </source>
</evidence>
<keyword evidence="2" id="KW-1133">Transmembrane helix</keyword>
<name>A0A0V0QWM4_PSEPJ</name>
<reference evidence="3 4" key="1">
    <citation type="journal article" date="2015" name="Sci. Rep.">
        <title>Genome of the facultative scuticociliatosis pathogen Pseudocohnilembus persalinus provides insight into its virulence through horizontal gene transfer.</title>
        <authorList>
            <person name="Xiong J."/>
            <person name="Wang G."/>
            <person name="Cheng J."/>
            <person name="Tian M."/>
            <person name="Pan X."/>
            <person name="Warren A."/>
            <person name="Jiang C."/>
            <person name="Yuan D."/>
            <person name="Miao W."/>
        </authorList>
    </citation>
    <scope>NUCLEOTIDE SEQUENCE [LARGE SCALE GENOMIC DNA]</scope>
    <source>
        <strain evidence="3">36N120E</strain>
    </source>
</reference>
<keyword evidence="4" id="KW-1185">Reference proteome</keyword>
<feature type="transmembrane region" description="Helical" evidence="2">
    <location>
        <begin position="12"/>
        <end position="28"/>
    </location>
</feature>
<keyword evidence="2" id="KW-0472">Membrane</keyword>
<feature type="compositionally biased region" description="Basic and acidic residues" evidence="1">
    <location>
        <begin position="117"/>
        <end position="139"/>
    </location>
</feature>
<dbReference type="AlphaFoldDB" id="A0A0V0QWM4"/>
<dbReference type="EMBL" id="LDAU01000092">
    <property type="protein sequence ID" value="KRX06719.1"/>
    <property type="molecule type" value="Genomic_DNA"/>
</dbReference>
<organism evidence="3 4">
    <name type="scientific">Pseudocohnilembus persalinus</name>
    <name type="common">Ciliate</name>
    <dbReference type="NCBI Taxonomy" id="266149"/>
    <lineage>
        <taxon>Eukaryota</taxon>
        <taxon>Sar</taxon>
        <taxon>Alveolata</taxon>
        <taxon>Ciliophora</taxon>
        <taxon>Intramacronucleata</taxon>
        <taxon>Oligohymenophorea</taxon>
        <taxon>Scuticociliatia</taxon>
        <taxon>Philasterida</taxon>
        <taxon>Pseudocohnilembidae</taxon>
        <taxon>Pseudocohnilembus</taxon>
    </lineage>
</organism>